<dbReference type="Pfam" id="PF12802">
    <property type="entry name" value="MarR_2"/>
    <property type="match status" value="1"/>
</dbReference>
<dbReference type="InterPro" id="IPR036390">
    <property type="entry name" value="WH_DNA-bd_sf"/>
</dbReference>
<dbReference type="PANTHER" id="PTHR33164">
    <property type="entry name" value="TRANSCRIPTIONAL REGULATOR, MARR FAMILY"/>
    <property type="match status" value="1"/>
</dbReference>
<keyword evidence="3" id="KW-1185">Reference proteome</keyword>
<dbReference type="InterPro" id="IPR039422">
    <property type="entry name" value="MarR/SlyA-like"/>
</dbReference>
<dbReference type="SUPFAM" id="SSF46785">
    <property type="entry name" value="Winged helix' DNA-binding domain"/>
    <property type="match status" value="1"/>
</dbReference>
<evidence type="ECO:0000313" key="3">
    <source>
        <dbReference type="Proteomes" id="UP001386437"/>
    </source>
</evidence>
<dbReference type="EMBL" id="JACFYJ010000080">
    <property type="protein sequence ID" value="MEI6001662.1"/>
    <property type="molecule type" value="Genomic_DNA"/>
</dbReference>
<reference evidence="2 3" key="1">
    <citation type="journal article" date="2022" name="Arch. Microbiol.">
        <title>Paraburkholderia bengalensis sp. nov. isolated from roots of Oryza sativa, IR64.</title>
        <authorList>
            <person name="Nag P."/>
            <person name="Mondal N."/>
            <person name="Sarkar J."/>
            <person name="Das S."/>
        </authorList>
    </citation>
    <scope>NUCLEOTIDE SEQUENCE [LARGE SCALE GENOMIC DNA]</scope>
    <source>
        <strain evidence="2 3">IR64_4_BI</strain>
    </source>
</reference>
<name>A0ABU8J1U7_9BURK</name>
<organism evidence="2 3">
    <name type="scientific">Paraburkholderia bengalensis</name>
    <dbReference type="NCBI Taxonomy" id="2747562"/>
    <lineage>
        <taxon>Bacteria</taxon>
        <taxon>Pseudomonadati</taxon>
        <taxon>Pseudomonadota</taxon>
        <taxon>Betaproteobacteria</taxon>
        <taxon>Burkholderiales</taxon>
        <taxon>Burkholderiaceae</taxon>
        <taxon>Paraburkholderia</taxon>
    </lineage>
</organism>
<protein>
    <submittedName>
        <fullName evidence="2">Winged helix-turn-helix transcriptional regulator</fullName>
    </submittedName>
</protein>
<evidence type="ECO:0000313" key="2">
    <source>
        <dbReference type="EMBL" id="MEI6001662.1"/>
    </source>
</evidence>
<accession>A0ABU8J1U7</accession>
<dbReference type="Gene3D" id="1.10.10.10">
    <property type="entry name" value="Winged helix-like DNA-binding domain superfamily/Winged helix DNA-binding domain"/>
    <property type="match status" value="1"/>
</dbReference>
<dbReference type="RefSeq" id="WP_336601356.1">
    <property type="nucleotide sequence ID" value="NZ_JACFYJ010000080.1"/>
</dbReference>
<evidence type="ECO:0000259" key="1">
    <source>
        <dbReference type="PROSITE" id="PS50995"/>
    </source>
</evidence>
<proteinExistence type="predicted"/>
<dbReference type="InterPro" id="IPR000835">
    <property type="entry name" value="HTH_MarR-typ"/>
</dbReference>
<gene>
    <name evidence="2" type="ORF">H3V53_32215</name>
</gene>
<dbReference type="SMART" id="SM00347">
    <property type="entry name" value="HTH_MARR"/>
    <property type="match status" value="1"/>
</dbReference>
<comment type="caution">
    <text evidence="2">The sequence shown here is derived from an EMBL/GenBank/DDBJ whole genome shotgun (WGS) entry which is preliminary data.</text>
</comment>
<dbReference type="PANTHER" id="PTHR33164:SF105">
    <property type="entry name" value="TRANSCRIPTIONAL REPRESSOR PROTEIN-RELATED"/>
    <property type="match status" value="1"/>
</dbReference>
<dbReference type="InterPro" id="IPR036388">
    <property type="entry name" value="WH-like_DNA-bd_sf"/>
</dbReference>
<dbReference type="Proteomes" id="UP001386437">
    <property type="component" value="Unassembled WGS sequence"/>
</dbReference>
<dbReference type="PROSITE" id="PS50995">
    <property type="entry name" value="HTH_MARR_2"/>
    <property type="match status" value="1"/>
</dbReference>
<feature type="domain" description="HTH marR-type" evidence="1">
    <location>
        <begin position="3"/>
        <end position="142"/>
    </location>
</feature>
<sequence>MDRERYGLAFMRAARYVARVYNRHLANVSLTASQHGILEAIGKHGPVSLQVLGEVMVIERSALQRTLQPLKRAKLVQSMVDPANKKRSLYELTAEGGARLESSISLIWSAEAELAEFFGRSDLAAMKESLAKSRLLLDRIAPVS</sequence>